<dbReference type="Proteomes" id="UP001499852">
    <property type="component" value="Unassembled WGS sequence"/>
</dbReference>
<keyword evidence="2" id="KW-1185">Reference proteome</keyword>
<accession>A0ABP9NVM2</accession>
<sequence length="180" mass="21164">MSGQQPELPYDEVLACTTAYADLPYDHVTEDMLTDSQWIDEQIQEVLDAWAIQEFLVDERDQKSLRQLFHDNPQLTAEALLELLSNCHPLCIGEWKLERGKYDPQFFLKQAKTPKLMLRYLPQIITQVYKRCENIECRWQYEGDVEAPFDHLNFDYLGGEKVSAICSFRHPDKIDVEYVE</sequence>
<organism evidence="1 2">
    <name type="scientific">Prosthecobacter algae</name>
    <dbReference type="NCBI Taxonomy" id="1144682"/>
    <lineage>
        <taxon>Bacteria</taxon>
        <taxon>Pseudomonadati</taxon>
        <taxon>Verrucomicrobiota</taxon>
        <taxon>Verrucomicrobiia</taxon>
        <taxon>Verrucomicrobiales</taxon>
        <taxon>Verrucomicrobiaceae</taxon>
        <taxon>Prosthecobacter</taxon>
    </lineage>
</organism>
<name>A0ABP9NVM2_9BACT</name>
<gene>
    <name evidence="1" type="ORF">GCM10023213_08160</name>
</gene>
<evidence type="ECO:0000313" key="2">
    <source>
        <dbReference type="Proteomes" id="UP001499852"/>
    </source>
</evidence>
<evidence type="ECO:0000313" key="1">
    <source>
        <dbReference type="EMBL" id="GAA5135241.1"/>
    </source>
</evidence>
<proteinExistence type="predicted"/>
<reference evidence="2" key="1">
    <citation type="journal article" date="2019" name="Int. J. Syst. Evol. Microbiol.">
        <title>The Global Catalogue of Microorganisms (GCM) 10K type strain sequencing project: providing services to taxonomists for standard genome sequencing and annotation.</title>
        <authorList>
            <consortium name="The Broad Institute Genomics Platform"/>
            <consortium name="The Broad Institute Genome Sequencing Center for Infectious Disease"/>
            <person name="Wu L."/>
            <person name="Ma J."/>
        </authorList>
    </citation>
    <scope>NUCLEOTIDE SEQUENCE [LARGE SCALE GENOMIC DNA]</scope>
    <source>
        <strain evidence="2">JCM 18053</strain>
    </source>
</reference>
<protein>
    <submittedName>
        <fullName evidence="1">Uncharacterized protein</fullName>
    </submittedName>
</protein>
<dbReference type="EMBL" id="BAABIA010000002">
    <property type="protein sequence ID" value="GAA5135241.1"/>
    <property type="molecule type" value="Genomic_DNA"/>
</dbReference>
<comment type="caution">
    <text evidence="1">The sequence shown here is derived from an EMBL/GenBank/DDBJ whole genome shotgun (WGS) entry which is preliminary data.</text>
</comment>